<feature type="region of interest" description="Disordered" evidence="1">
    <location>
        <begin position="551"/>
        <end position="570"/>
    </location>
</feature>
<keyword evidence="3" id="KW-1185">Reference proteome</keyword>
<name>A0ABR1S2M9_9PEZI</name>
<gene>
    <name evidence="2" type="ORF">PG993_012013</name>
</gene>
<accession>A0ABR1S2M9</accession>
<comment type="caution">
    <text evidence="2">The sequence shown here is derived from an EMBL/GenBank/DDBJ whole genome shotgun (WGS) entry which is preliminary data.</text>
</comment>
<feature type="compositionally biased region" description="Polar residues" evidence="1">
    <location>
        <begin position="34"/>
        <end position="49"/>
    </location>
</feature>
<evidence type="ECO:0000313" key="3">
    <source>
        <dbReference type="Proteomes" id="UP001444661"/>
    </source>
</evidence>
<organism evidence="2 3">
    <name type="scientific">Apiospora rasikravindrae</name>
    <dbReference type="NCBI Taxonomy" id="990691"/>
    <lineage>
        <taxon>Eukaryota</taxon>
        <taxon>Fungi</taxon>
        <taxon>Dikarya</taxon>
        <taxon>Ascomycota</taxon>
        <taxon>Pezizomycotina</taxon>
        <taxon>Sordariomycetes</taxon>
        <taxon>Xylariomycetidae</taxon>
        <taxon>Amphisphaeriales</taxon>
        <taxon>Apiosporaceae</taxon>
        <taxon>Apiospora</taxon>
    </lineage>
</organism>
<feature type="region of interest" description="Disordered" evidence="1">
    <location>
        <begin position="1"/>
        <end position="91"/>
    </location>
</feature>
<sequence>MSGRGNKTATGKIGTPIRGKSATRGKTAGRGKTATPTQGKTATPTQGKKATQGKVTPGNLGETPTGTGATKDTAFELDSSDEEKKTQDKKEVENKNMKLGLVFCNDDDKIEHISVAPATTTGFNLPRAAGAGSLNSLHALQDNMQEWLPSVALITAMETLKEQILPPSMRGQVYVSNWEGAHFMLEDPTPDEAERNFQKLLQQVRIDPLTGAVGGNRQLRQVRERPWSILTVNVNDNHWATVVIALVDKRDDMTSNKDYYNRVERISVLEGLEAGFKGPQKTAIYARVEALLRTAGLQFPTATLENSWRQPIWVPEQEDAFSCGVRAYANIKTMLRRLAKAWEAMETDEESLAVRPPSATTAENRFLWDPMPGWFHYELERWEMIGSNAAAVVRGCDYQARVAVEVVQRARGPRDDPGQTSDAETALNLPDNDAYSGWPDDIAQTVRWQNAGIARMKKTPEPGPRPVEVTPTADPTRTERNKAMGKWAGVAVWLNPPPTVRRGGTKRPREADVIDLTGDDDGNGGAVPISFNRTRTDTNHYTNPFATRQSAPKSVMVRTAPAAKRRRTRK</sequence>
<evidence type="ECO:0008006" key="4">
    <source>
        <dbReference type="Google" id="ProtNLM"/>
    </source>
</evidence>
<feature type="compositionally biased region" description="Basic and acidic residues" evidence="1">
    <location>
        <begin position="82"/>
        <end position="91"/>
    </location>
</feature>
<feature type="region of interest" description="Disordered" evidence="1">
    <location>
        <begin position="515"/>
        <end position="546"/>
    </location>
</feature>
<evidence type="ECO:0000256" key="1">
    <source>
        <dbReference type="SAM" id="MobiDB-lite"/>
    </source>
</evidence>
<evidence type="ECO:0000313" key="2">
    <source>
        <dbReference type="EMBL" id="KAK8023947.1"/>
    </source>
</evidence>
<dbReference type="Proteomes" id="UP001444661">
    <property type="component" value="Unassembled WGS sequence"/>
</dbReference>
<reference evidence="2 3" key="1">
    <citation type="submission" date="2023-01" db="EMBL/GenBank/DDBJ databases">
        <title>Analysis of 21 Apiospora genomes using comparative genomics revels a genus with tremendous synthesis potential of carbohydrate active enzymes and secondary metabolites.</title>
        <authorList>
            <person name="Sorensen T."/>
        </authorList>
    </citation>
    <scope>NUCLEOTIDE SEQUENCE [LARGE SCALE GENOMIC DNA]</scope>
    <source>
        <strain evidence="2 3">CBS 33761</strain>
    </source>
</reference>
<protein>
    <recommendedName>
        <fullName evidence="4">Ubiquitin-like protease family profile domain-containing protein</fullName>
    </recommendedName>
</protein>
<dbReference type="EMBL" id="JAQQWK010000011">
    <property type="protein sequence ID" value="KAK8023947.1"/>
    <property type="molecule type" value="Genomic_DNA"/>
</dbReference>
<proteinExistence type="predicted"/>
<feature type="region of interest" description="Disordered" evidence="1">
    <location>
        <begin position="456"/>
        <end position="480"/>
    </location>
</feature>